<keyword evidence="2" id="KW-0547">Nucleotide-binding</keyword>
<evidence type="ECO:0000256" key="2">
    <source>
        <dbReference type="ARBA" id="ARBA00022741"/>
    </source>
</evidence>
<feature type="domain" description="DAGKc" evidence="5">
    <location>
        <begin position="1"/>
        <end position="128"/>
    </location>
</feature>
<evidence type="ECO:0000259" key="5">
    <source>
        <dbReference type="PROSITE" id="PS50146"/>
    </source>
</evidence>
<dbReference type="Gene3D" id="2.60.200.40">
    <property type="match status" value="1"/>
</dbReference>
<dbReference type="EC" id="2.7.1.107" evidence="6"/>
<name>A0A517QUJ7_9PLAN</name>
<dbReference type="SMART" id="SM00046">
    <property type="entry name" value="DAGKc"/>
    <property type="match status" value="1"/>
</dbReference>
<organism evidence="6 7">
    <name type="scientific">Thalassoglobus polymorphus</name>
    <dbReference type="NCBI Taxonomy" id="2527994"/>
    <lineage>
        <taxon>Bacteria</taxon>
        <taxon>Pseudomonadati</taxon>
        <taxon>Planctomycetota</taxon>
        <taxon>Planctomycetia</taxon>
        <taxon>Planctomycetales</taxon>
        <taxon>Planctomycetaceae</taxon>
        <taxon>Thalassoglobus</taxon>
    </lineage>
</organism>
<dbReference type="KEGG" id="tpol:Mal48_45570"/>
<dbReference type="InterPro" id="IPR005218">
    <property type="entry name" value="Diacylglycerol/lipid_kinase"/>
</dbReference>
<dbReference type="Gene3D" id="3.40.50.10330">
    <property type="entry name" value="Probable inorganic polyphosphate/atp-NAD kinase, domain 1"/>
    <property type="match status" value="1"/>
</dbReference>
<accession>A0A517QUJ7</accession>
<dbReference type="PANTHER" id="PTHR12358:SF54">
    <property type="entry name" value="SPHINGOSINE KINASE RELATED PROTEIN"/>
    <property type="match status" value="1"/>
</dbReference>
<evidence type="ECO:0000313" key="6">
    <source>
        <dbReference type="EMBL" id="QDT35281.1"/>
    </source>
</evidence>
<protein>
    <submittedName>
        <fullName evidence="6">Diacylglycerol kinase</fullName>
        <ecNumber evidence="6">2.7.1.107</ecNumber>
    </submittedName>
</protein>
<dbReference type="InterPro" id="IPR045540">
    <property type="entry name" value="YegS/DAGK_C"/>
</dbReference>
<dbReference type="Pfam" id="PF00781">
    <property type="entry name" value="DAGK_cat"/>
    <property type="match status" value="1"/>
</dbReference>
<dbReference type="InterPro" id="IPR050187">
    <property type="entry name" value="Lipid_Phosphate_FormReg"/>
</dbReference>
<gene>
    <name evidence="6" type="primary">dagK_2</name>
    <name evidence="6" type="ORF">Mal48_45570</name>
</gene>
<dbReference type="PANTHER" id="PTHR12358">
    <property type="entry name" value="SPHINGOSINE KINASE"/>
    <property type="match status" value="1"/>
</dbReference>
<dbReference type="Proteomes" id="UP000315724">
    <property type="component" value="Chromosome"/>
</dbReference>
<dbReference type="GO" id="GO:0008654">
    <property type="term" value="P:phospholipid biosynthetic process"/>
    <property type="evidence" value="ECO:0007669"/>
    <property type="project" value="InterPro"/>
</dbReference>
<evidence type="ECO:0000256" key="4">
    <source>
        <dbReference type="ARBA" id="ARBA00022840"/>
    </source>
</evidence>
<dbReference type="PROSITE" id="PS50146">
    <property type="entry name" value="DAGK"/>
    <property type="match status" value="1"/>
</dbReference>
<dbReference type="NCBIfam" id="TIGR00147">
    <property type="entry name" value="YegS/Rv2252/BmrU family lipid kinase"/>
    <property type="match status" value="1"/>
</dbReference>
<dbReference type="InterPro" id="IPR001206">
    <property type="entry name" value="Diacylglycerol_kinase_cat_dom"/>
</dbReference>
<dbReference type="GO" id="GO:0004143">
    <property type="term" value="F:ATP-dependent diacylglycerol kinase activity"/>
    <property type="evidence" value="ECO:0007669"/>
    <property type="project" value="UniProtKB-EC"/>
</dbReference>
<reference evidence="6 7" key="1">
    <citation type="submission" date="2019-02" db="EMBL/GenBank/DDBJ databases">
        <title>Deep-cultivation of Planctomycetes and their phenomic and genomic characterization uncovers novel biology.</title>
        <authorList>
            <person name="Wiegand S."/>
            <person name="Jogler M."/>
            <person name="Boedeker C."/>
            <person name="Pinto D."/>
            <person name="Vollmers J."/>
            <person name="Rivas-Marin E."/>
            <person name="Kohn T."/>
            <person name="Peeters S.H."/>
            <person name="Heuer A."/>
            <person name="Rast P."/>
            <person name="Oberbeckmann S."/>
            <person name="Bunk B."/>
            <person name="Jeske O."/>
            <person name="Meyerdierks A."/>
            <person name="Storesund J.E."/>
            <person name="Kallscheuer N."/>
            <person name="Luecker S."/>
            <person name="Lage O.M."/>
            <person name="Pohl T."/>
            <person name="Merkel B.J."/>
            <person name="Hornburger P."/>
            <person name="Mueller R.-W."/>
            <person name="Bruemmer F."/>
            <person name="Labrenz M."/>
            <person name="Spormann A.M."/>
            <person name="Op den Camp H."/>
            <person name="Overmann J."/>
            <person name="Amann R."/>
            <person name="Jetten M.S.M."/>
            <person name="Mascher T."/>
            <person name="Medema M.H."/>
            <person name="Devos D.P."/>
            <person name="Kaster A.-K."/>
            <person name="Ovreas L."/>
            <person name="Rohde M."/>
            <person name="Galperin M.Y."/>
            <person name="Jogler C."/>
        </authorList>
    </citation>
    <scope>NUCLEOTIDE SEQUENCE [LARGE SCALE GENOMIC DNA]</scope>
    <source>
        <strain evidence="6 7">Mal48</strain>
    </source>
</reference>
<dbReference type="Pfam" id="PF19279">
    <property type="entry name" value="YegS_C"/>
    <property type="match status" value="1"/>
</dbReference>
<dbReference type="GO" id="GO:0005524">
    <property type="term" value="F:ATP binding"/>
    <property type="evidence" value="ECO:0007669"/>
    <property type="project" value="UniProtKB-KW"/>
</dbReference>
<dbReference type="OrthoDB" id="142078at2"/>
<dbReference type="EMBL" id="CP036267">
    <property type="protein sequence ID" value="QDT35281.1"/>
    <property type="molecule type" value="Genomic_DNA"/>
</dbReference>
<sequence length="296" mass="32306">MKRSIHVIWNRHASQAEKYAELLETFNSRSDVVVLESESSDHAREYAAKVSQEDARVIVAAGGDGTVNTVMEGLLASDQDIPLGVLPLGTGNDFSRNTQIPWNPVEAFSLIEQREPTMIDVIEVRSEAETFHYLNMATAGNTGLYSDWITDEMKKFWGPLVYLRGAVDLAANLQVFDVELEFDNTSSESFQALNLFLANGSVTGGGLPVAPDAKINDGLIDVILVLDCTPVAVAGLVTQYTLSDYLTNENIVYRRCQSVSIKSSPPLTLTADGDTRSDQPVTVEVLPQRLPVITGL</sequence>
<dbReference type="InterPro" id="IPR017438">
    <property type="entry name" value="ATP-NAD_kinase_N"/>
</dbReference>
<keyword evidence="4" id="KW-0067">ATP-binding</keyword>
<evidence type="ECO:0000256" key="3">
    <source>
        <dbReference type="ARBA" id="ARBA00022777"/>
    </source>
</evidence>
<evidence type="ECO:0000313" key="7">
    <source>
        <dbReference type="Proteomes" id="UP000315724"/>
    </source>
</evidence>
<dbReference type="InterPro" id="IPR016064">
    <property type="entry name" value="NAD/diacylglycerol_kinase_sf"/>
</dbReference>
<proteinExistence type="predicted"/>
<keyword evidence="1 6" id="KW-0808">Transferase</keyword>
<dbReference type="RefSeq" id="WP_145204580.1">
    <property type="nucleotide sequence ID" value="NZ_CP036267.1"/>
</dbReference>
<dbReference type="SUPFAM" id="SSF111331">
    <property type="entry name" value="NAD kinase/diacylglycerol kinase-like"/>
    <property type="match status" value="1"/>
</dbReference>
<evidence type="ECO:0000256" key="1">
    <source>
        <dbReference type="ARBA" id="ARBA00022679"/>
    </source>
</evidence>
<keyword evidence="7" id="KW-1185">Reference proteome</keyword>
<keyword evidence="3 6" id="KW-0418">Kinase</keyword>
<dbReference type="AlphaFoldDB" id="A0A517QUJ7"/>